<keyword evidence="3" id="KW-1185">Reference proteome</keyword>
<dbReference type="AlphaFoldDB" id="A0AAD7Q3A2"/>
<reference evidence="2" key="1">
    <citation type="journal article" date="2023" name="Science">
        <title>Elucidation of the pathway for biosynthesis of saponin adjuvants from the soapbark tree.</title>
        <authorList>
            <person name="Reed J."/>
            <person name="Orme A."/>
            <person name="El-Demerdash A."/>
            <person name="Owen C."/>
            <person name="Martin L.B.B."/>
            <person name="Misra R.C."/>
            <person name="Kikuchi S."/>
            <person name="Rejzek M."/>
            <person name="Martin A.C."/>
            <person name="Harkess A."/>
            <person name="Leebens-Mack J."/>
            <person name="Louveau T."/>
            <person name="Stephenson M.J."/>
            <person name="Osbourn A."/>
        </authorList>
    </citation>
    <scope>NUCLEOTIDE SEQUENCE</scope>
    <source>
        <strain evidence="2">S10</strain>
    </source>
</reference>
<organism evidence="2 3">
    <name type="scientific">Quillaja saponaria</name>
    <name type="common">Soap bark tree</name>
    <dbReference type="NCBI Taxonomy" id="32244"/>
    <lineage>
        <taxon>Eukaryota</taxon>
        <taxon>Viridiplantae</taxon>
        <taxon>Streptophyta</taxon>
        <taxon>Embryophyta</taxon>
        <taxon>Tracheophyta</taxon>
        <taxon>Spermatophyta</taxon>
        <taxon>Magnoliopsida</taxon>
        <taxon>eudicotyledons</taxon>
        <taxon>Gunneridae</taxon>
        <taxon>Pentapetalae</taxon>
        <taxon>rosids</taxon>
        <taxon>fabids</taxon>
        <taxon>Fabales</taxon>
        <taxon>Quillajaceae</taxon>
        <taxon>Quillaja</taxon>
    </lineage>
</organism>
<accession>A0AAD7Q3A2</accession>
<protein>
    <submittedName>
        <fullName evidence="2">Uncharacterized protein</fullName>
    </submittedName>
</protein>
<proteinExistence type="predicted"/>
<gene>
    <name evidence="2" type="ORF">O6P43_004203</name>
</gene>
<feature type="region of interest" description="Disordered" evidence="1">
    <location>
        <begin position="53"/>
        <end position="77"/>
    </location>
</feature>
<evidence type="ECO:0000313" key="3">
    <source>
        <dbReference type="Proteomes" id="UP001163823"/>
    </source>
</evidence>
<evidence type="ECO:0000313" key="2">
    <source>
        <dbReference type="EMBL" id="KAJ7974073.1"/>
    </source>
</evidence>
<comment type="caution">
    <text evidence="2">The sequence shown here is derived from an EMBL/GenBank/DDBJ whole genome shotgun (WGS) entry which is preliminary data.</text>
</comment>
<feature type="region of interest" description="Disordered" evidence="1">
    <location>
        <begin position="1"/>
        <end position="25"/>
    </location>
</feature>
<name>A0AAD7Q3A2_QUISA</name>
<dbReference type="EMBL" id="JARAOO010000003">
    <property type="protein sequence ID" value="KAJ7974073.1"/>
    <property type="molecule type" value="Genomic_DNA"/>
</dbReference>
<dbReference type="KEGG" id="qsa:O6P43_004203"/>
<feature type="compositionally biased region" description="Basic and acidic residues" evidence="1">
    <location>
        <begin position="10"/>
        <end position="22"/>
    </location>
</feature>
<evidence type="ECO:0000256" key="1">
    <source>
        <dbReference type="SAM" id="MobiDB-lite"/>
    </source>
</evidence>
<dbReference type="Proteomes" id="UP001163823">
    <property type="component" value="Chromosome 3"/>
</dbReference>
<feature type="compositionally biased region" description="Polar residues" evidence="1">
    <location>
        <begin position="53"/>
        <end position="69"/>
    </location>
</feature>
<sequence length="103" mass="11622">MVCRSRAKRKVEQKNESFDNGRTKGHIRNVSHTEFLGMPRLFEHQELKVTKGNVSTVPQSEFPKNSPSRGANLEEGDEGTLSKFAKMEAAWLGPNKNKIPLLE</sequence>